<dbReference type="OrthoDB" id="212426at2"/>
<dbReference type="STRING" id="307486.GCA_000807215_01767"/>
<feature type="domain" description="DUF1854" evidence="1">
    <location>
        <begin position="32"/>
        <end position="160"/>
    </location>
</feature>
<dbReference type="Pfam" id="PF08909">
    <property type="entry name" value="DUF1854"/>
    <property type="match status" value="1"/>
</dbReference>
<dbReference type="EMBL" id="VJOM01000009">
    <property type="protein sequence ID" value="TSE32532.1"/>
    <property type="molecule type" value="Genomic_DNA"/>
</dbReference>
<name>A0A554X9L4_9BURK</name>
<sequence length="161" mass="18487">MTTEVEPNPTWTLRRTPLGRLAWRAPGGEWVEGVVPVRAFPIQAPDRYVSLVGPDGHEVAFIPSLDVLDTPTRALIEEALQEREFTPVIRRLLEVSAFATPSTWTVETDRGITRFVLKGEEDIRRLARDVLLIQDSHGVQYLIRRPLELDRHSRRLLDRFL</sequence>
<organism evidence="2 3">
    <name type="scientific">Tepidimonas taiwanensis</name>
    <dbReference type="NCBI Taxonomy" id="307486"/>
    <lineage>
        <taxon>Bacteria</taxon>
        <taxon>Pseudomonadati</taxon>
        <taxon>Pseudomonadota</taxon>
        <taxon>Betaproteobacteria</taxon>
        <taxon>Burkholderiales</taxon>
        <taxon>Tepidimonas</taxon>
    </lineage>
</organism>
<dbReference type="AlphaFoldDB" id="A0A554X9L4"/>
<gene>
    <name evidence="2" type="ORF">Ttaiw_01087</name>
</gene>
<comment type="caution">
    <text evidence="2">The sequence shown here is derived from an EMBL/GenBank/DDBJ whole genome shotgun (WGS) entry which is preliminary data.</text>
</comment>
<accession>A0A554X9L4</accession>
<keyword evidence="3" id="KW-1185">Reference proteome</keyword>
<dbReference type="InterPro" id="IPR015005">
    <property type="entry name" value="DUF1854"/>
</dbReference>
<dbReference type="Proteomes" id="UP000317763">
    <property type="component" value="Unassembled WGS sequence"/>
</dbReference>
<evidence type="ECO:0000259" key="1">
    <source>
        <dbReference type="Pfam" id="PF08909"/>
    </source>
</evidence>
<reference evidence="2 3" key="1">
    <citation type="submission" date="2019-07" db="EMBL/GenBank/DDBJ databases">
        <title>Tepidimonas taiwanensis I1-1 draft genome.</title>
        <authorList>
            <person name="Da Costa M.S."/>
            <person name="Froufe H.J.C."/>
            <person name="Egas C."/>
            <person name="Albuquerque L."/>
        </authorList>
    </citation>
    <scope>NUCLEOTIDE SEQUENCE [LARGE SCALE GENOMIC DNA]</scope>
    <source>
        <strain evidence="2 3">I1-1</strain>
    </source>
</reference>
<proteinExistence type="predicted"/>
<evidence type="ECO:0000313" key="2">
    <source>
        <dbReference type="EMBL" id="TSE32532.1"/>
    </source>
</evidence>
<evidence type="ECO:0000313" key="3">
    <source>
        <dbReference type="Proteomes" id="UP000317763"/>
    </source>
</evidence>
<protein>
    <recommendedName>
        <fullName evidence="1">DUF1854 domain-containing protein</fullName>
    </recommendedName>
</protein>
<dbReference type="RefSeq" id="WP_043703337.1">
    <property type="nucleotide sequence ID" value="NZ_CP083911.1"/>
</dbReference>